<dbReference type="PANTHER" id="PTHR11203:SF49">
    <property type="entry name" value="BLL1145 PROTEIN"/>
    <property type="match status" value="1"/>
</dbReference>
<dbReference type="EMBL" id="CP074694">
    <property type="protein sequence ID" value="QVL33779.1"/>
    <property type="molecule type" value="Genomic_DNA"/>
</dbReference>
<evidence type="ECO:0000256" key="1">
    <source>
        <dbReference type="SAM" id="MobiDB-lite"/>
    </source>
</evidence>
<dbReference type="Proteomes" id="UP000676194">
    <property type="component" value="Chromosome"/>
</dbReference>
<keyword evidence="3" id="KW-1185">Reference proteome</keyword>
<protein>
    <submittedName>
        <fullName evidence="2">Ligase-associated DNA damage response exonuclease</fullName>
        <ecNumber evidence="2">3.1.-.-</ecNumber>
    </submittedName>
</protein>
<dbReference type="NCBIfam" id="TIGR04122">
    <property type="entry name" value="Xnuc_lig_assoc"/>
    <property type="match status" value="1"/>
</dbReference>
<keyword evidence="2" id="KW-0269">Exonuclease</keyword>
<dbReference type="GO" id="GO:0004521">
    <property type="term" value="F:RNA endonuclease activity"/>
    <property type="evidence" value="ECO:0007669"/>
    <property type="project" value="TreeGrafter"/>
</dbReference>
<dbReference type="InterPro" id="IPR026360">
    <property type="entry name" value="Xnuc_lig_assoc"/>
</dbReference>
<feature type="compositionally biased region" description="Low complexity" evidence="1">
    <location>
        <begin position="341"/>
        <end position="352"/>
    </location>
</feature>
<dbReference type="SUPFAM" id="SSF56281">
    <property type="entry name" value="Metallo-hydrolase/oxidoreductase"/>
    <property type="match status" value="1"/>
</dbReference>
<dbReference type="AlphaFoldDB" id="A0A8E6B9B3"/>
<feature type="region of interest" description="Disordered" evidence="1">
    <location>
        <begin position="332"/>
        <end position="352"/>
    </location>
</feature>
<proteinExistence type="predicted"/>
<accession>A0A8E6B9B3</accession>
<evidence type="ECO:0000313" key="2">
    <source>
        <dbReference type="EMBL" id="QVL33779.1"/>
    </source>
</evidence>
<dbReference type="EC" id="3.1.-.-" evidence="2"/>
<keyword evidence="2" id="KW-0436">Ligase</keyword>
<dbReference type="Gene3D" id="3.60.15.10">
    <property type="entry name" value="Ribonuclease Z/Hydroxyacylglutathione hydrolase-like"/>
    <property type="match status" value="1"/>
</dbReference>
<dbReference type="GO" id="GO:0016874">
    <property type="term" value="F:ligase activity"/>
    <property type="evidence" value="ECO:0007669"/>
    <property type="project" value="UniProtKB-KW"/>
</dbReference>
<evidence type="ECO:0000313" key="3">
    <source>
        <dbReference type="Proteomes" id="UP000676194"/>
    </source>
</evidence>
<dbReference type="InterPro" id="IPR050698">
    <property type="entry name" value="MBL"/>
</dbReference>
<name>A0A8E6B9B3_9BACT</name>
<organism evidence="2 3">
    <name type="scientific">Telmatocola sphagniphila</name>
    <dbReference type="NCBI Taxonomy" id="1123043"/>
    <lineage>
        <taxon>Bacteria</taxon>
        <taxon>Pseudomonadati</taxon>
        <taxon>Planctomycetota</taxon>
        <taxon>Planctomycetia</taxon>
        <taxon>Gemmatales</taxon>
        <taxon>Gemmataceae</taxon>
    </lineage>
</organism>
<dbReference type="KEGG" id="tsph:KIH39_07685"/>
<dbReference type="GO" id="GO:0004527">
    <property type="term" value="F:exonuclease activity"/>
    <property type="evidence" value="ECO:0007669"/>
    <property type="project" value="UniProtKB-KW"/>
</dbReference>
<dbReference type="RefSeq" id="WP_213498762.1">
    <property type="nucleotide sequence ID" value="NZ_CP074694.1"/>
</dbReference>
<keyword evidence="2" id="KW-0378">Hydrolase</keyword>
<sequence>MNPTSTHRPGEPLIQVTESGLFCERGAFYIDPWRPVDRAIITHAHSDHARRGCGRYLTTTAGRRVLQSRMEPNAVIQTVNYGEVLHQNGVQVSLHSAGHVLGSAQIRVEYRGEVWGISGDYKLAPDPTCTAFEPVRCHTFVTESTFGLPIYRWESPATIFASVNSWWQQNRTLGRASIIYAYSLGKAQRLLAGLDTSIGPIFCHGAVKTVNQDYRDSGIPLPPTQKAEAKRKATEWQGALIIAPPSAMGTPWVRKFGDASEAYASGWMAVRGTRRRRGVDRGFVLSDHADWPGLLSAIAATGAETILATHGSTAVLVRWLREQGLQAQPLRTEYQGESEEAAAVAPAEGASE</sequence>
<reference evidence="2" key="1">
    <citation type="submission" date="2021-05" db="EMBL/GenBank/DDBJ databases">
        <title>Complete genome sequence of the cellulolytic planctomycete Telmatocola sphagniphila SP2T and characterization of the first cellulase from planctomycetes.</title>
        <authorList>
            <person name="Rakitin A.L."/>
            <person name="Beletsky A.V."/>
            <person name="Naumoff D.G."/>
            <person name="Kulichevskaya I.S."/>
            <person name="Mardanov A.V."/>
            <person name="Ravin N.V."/>
            <person name="Dedysh S.N."/>
        </authorList>
    </citation>
    <scope>NUCLEOTIDE SEQUENCE</scope>
    <source>
        <strain evidence="2">SP2T</strain>
    </source>
</reference>
<keyword evidence="2" id="KW-0540">Nuclease</keyword>
<dbReference type="InterPro" id="IPR036866">
    <property type="entry name" value="RibonucZ/Hydroxyglut_hydro"/>
</dbReference>
<gene>
    <name evidence="2" type="ORF">KIH39_07685</name>
</gene>
<dbReference type="PANTHER" id="PTHR11203">
    <property type="entry name" value="CLEAVAGE AND POLYADENYLATION SPECIFICITY FACTOR FAMILY MEMBER"/>
    <property type="match status" value="1"/>
</dbReference>